<gene>
    <name evidence="2" type="ORF">MAGb_6260</name>
</gene>
<dbReference type="EMBL" id="AJPR01000011">
    <property type="protein sequence ID" value="EIN14998.1"/>
    <property type="molecule type" value="Genomic_DNA"/>
</dbReference>
<dbReference type="OrthoDB" id="398432at2"/>
<evidence type="ECO:0000256" key="1">
    <source>
        <dbReference type="SAM" id="MobiDB-lite"/>
    </source>
</evidence>
<dbReference type="AlphaFoldDB" id="I5D5N9"/>
<dbReference type="STRING" id="1110504.MAGb_6260"/>
<feature type="region of interest" description="Disordered" evidence="1">
    <location>
        <begin position="1"/>
        <end position="83"/>
    </location>
</feature>
<name>I5D5N9_MYCAA</name>
<feature type="compositionally biased region" description="Polar residues" evidence="1">
    <location>
        <begin position="61"/>
        <end position="71"/>
    </location>
</feature>
<feature type="compositionally biased region" description="Basic and acidic residues" evidence="1">
    <location>
        <begin position="73"/>
        <end position="83"/>
    </location>
</feature>
<dbReference type="NCBIfam" id="NF045970">
    <property type="entry name" value="MAG1890_fam_LP"/>
    <property type="match status" value="1"/>
</dbReference>
<dbReference type="PATRIC" id="fig|1110504.5.peg.620"/>
<feature type="compositionally biased region" description="Polar residues" evidence="1">
    <location>
        <begin position="41"/>
        <end position="50"/>
    </location>
</feature>
<dbReference type="Proteomes" id="UP000003181">
    <property type="component" value="Unassembled WGS sequence"/>
</dbReference>
<proteinExistence type="predicted"/>
<sequence length="218" mass="24043">MPKKILVTGFKDSLSNSNIAINPEPISPINQNEPMKKDAETSTTPDSNPINKPGHSERSEAGSSSEQSTPKAPNKEQTNERKIKEKGYKLDVLTAYTYDLIQVDDNANKEELIKKLDDSISKKSGAIALLGGSFFSKSDNSKLDGLSINESINVEIKNQINTHSGNSPVGFFNNNGDRGIKVEHHGEKDSKKYLFKWRLVKTDGSFGAKVYEQIIDLS</sequence>
<reference evidence="2 3" key="1">
    <citation type="journal article" date="2012" name="Appl. Environ. Microbiol.">
        <title>Emergence of Atypical Mycoplasma agalactiae Strains Harboring a New Prophage and Associated with an Alpine Wild Ungulate Mortality Episode.</title>
        <authorList>
            <person name="Tardy F."/>
            <person name="Baranowski E."/>
            <person name="Nouvel L.X."/>
            <person name="Mick V."/>
            <person name="Manso-Silvan L."/>
            <person name="Thiaucourt F."/>
            <person name="Thebault P."/>
            <person name="Breton M."/>
            <person name="Sirand-Pugnet P."/>
            <person name="Blanchard A."/>
            <person name="Garnier A."/>
            <person name="Gibert P."/>
            <person name="Game Y."/>
            <person name="Poumarat F."/>
            <person name="Citti C."/>
        </authorList>
    </citation>
    <scope>NUCLEOTIDE SEQUENCE [LARGE SCALE GENOMIC DNA]</scope>
    <source>
        <strain evidence="2 3">14628</strain>
    </source>
</reference>
<organism evidence="2 3">
    <name type="scientific">Mycoplasmopsis agalactiae 14628</name>
    <dbReference type="NCBI Taxonomy" id="1110504"/>
    <lineage>
        <taxon>Bacteria</taxon>
        <taxon>Bacillati</taxon>
        <taxon>Mycoplasmatota</taxon>
        <taxon>Mycoplasmoidales</taxon>
        <taxon>Metamycoplasmataceae</taxon>
        <taxon>Mycoplasmopsis</taxon>
    </lineage>
</organism>
<evidence type="ECO:0000313" key="2">
    <source>
        <dbReference type="EMBL" id="EIN14998.1"/>
    </source>
</evidence>
<accession>I5D5N9</accession>
<comment type="caution">
    <text evidence="2">The sequence shown here is derived from an EMBL/GenBank/DDBJ whole genome shotgun (WGS) entry which is preliminary data.</text>
</comment>
<evidence type="ECO:0000313" key="3">
    <source>
        <dbReference type="Proteomes" id="UP000003181"/>
    </source>
</evidence>
<protein>
    <submittedName>
        <fullName evidence="2">Uncharacterized protein</fullName>
    </submittedName>
</protein>